<reference evidence="1" key="1">
    <citation type="submission" date="2014-09" db="EMBL/GenBank/DDBJ databases">
        <authorList>
            <person name="Magalhaes I.L.F."/>
            <person name="Oliveira U."/>
            <person name="Santos F.R."/>
            <person name="Vidigal T.H.D.A."/>
            <person name="Brescovit A.D."/>
            <person name="Santos A.J."/>
        </authorList>
    </citation>
    <scope>NUCLEOTIDE SEQUENCE</scope>
    <source>
        <tissue evidence="1">Shoot tissue taken approximately 20 cm above the soil surface</tissue>
    </source>
</reference>
<organism evidence="1">
    <name type="scientific">Arundo donax</name>
    <name type="common">Giant reed</name>
    <name type="synonym">Donax arundinaceus</name>
    <dbReference type="NCBI Taxonomy" id="35708"/>
    <lineage>
        <taxon>Eukaryota</taxon>
        <taxon>Viridiplantae</taxon>
        <taxon>Streptophyta</taxon>
        <taxon>Embryophyta</taxon>
        <taxon>Tracheophyta</taxon>
        <taxon>Spermatophyta</taxon>
        <taxon>Magnoliopsida</taxon>
        <taxon>Liliopsida</taxon>
        <taxon>Poales</taxon>
        <taxon>Poaceae</taxon>
        <taxon>PACMAD clade</taxon>
        <taxon>Arundinoideae</taxon>
        <taxon>Arundineae</taxon>
        <taxon>Arundo</taxon>
    </lineage>
</organism>
<name>A0A0A9E2Z8_ARUDO</name>
<sequence length="58" mass="6965">MVLKLHQTPSLTIFYQILCTVSRYRMTWRLCSFYRDADLIALLYIEKILIQNKLINIS</sequence>
<accession>A0A0A9E2Z8</accession>
<reference evidence="1" key="2">
    <citation type="journal article" date="2015" name="Data Brief">
        <title>Shoot transcriptome of the giant reed, Arundo donax.</title>
        <authorList>
            <person name="Barrero R.A."/>
            <person name="Guerrero F.D."/>
            <person name="Moolhuijzen P."/>
            <person name="Goolsby J.A."/>
            <person name="Tidwell J."/>
            <person name="Bellgard S.E."/>
            <person name="Bellgard M.I."/>
        </authorList>
    </citation>
    <scope>NUCLEOTIDE SEQUENCE</scope>
    <source>
        <tissue evidence="1">Shoot tissue taken approximately 20 cm above the soil surface</tissue>
    </source>
</reference>
<dbReference type="EMBL" id="GBRH01202791">
    <property type="protein sequence ID" value="JAD95104.1"/>
    <property type="molecule type" value="Transcribed_RNA"/>
</dbReference>
<evidence type="ECO:0000313" key="1">
    <source>
        <dbReference type="EMBL" id="JAD95104.1"/>
    </source>
</evidence>
<proteinExistence type="predicted"/>
<dbReference type="AlphaFoldDB" id="A0A0A9E2Z8"/>
<protein>
    <submittedName>
        <fullName evidence="1">Uncharacterized protein</fullName>
    </submittedName>
</protein>